<comment type="caution">
    <text evidence="3">The sequence shown here is derived from an EMBL/GenBank/DDBJ whole genome shotgun (WGS) entry which is preliminary data.</text>
</comment>
<feature type="compositionally biased region" description="Low complexity" evidence="1">
    <location>
        <begin position="85"/>
        <end position="100"/>
    </location>
</feature>
<reference evidence="3 4" key="1">
    <citation type="journal article" date="2019" name="Int. J. Syst. Evol. Microbiol.">
        <title>The Global Catalogue of Microorganisms (GCM) 10K type strain sequencing project: providing services to taxonomists for standard genome sequencing and annotation.</title>
        <authorList>
            <consortium name="The Broad Institute Genomics Platform"/>
            <consortium name="The Broad Institute Genome Sequencing Center for Infectious Disease"/>
            <person name="Wu L."/>
            <person name="Ma J."/>
        </authorList>
    </citation>
    <scope>NUCLEOTIDE SEQUENCE [LARGE SCALE GENOMIC DNA]</scope>
    <source>
        <strain evidence="3 4">JCM 13244</strain>
    </source>
</reference>
<keyword evidence="2" id="KW-0732">Signal</keyword>
<accession>A0ABN2J6A8</accession>
<dbReference type="EMBL" id="BAAALR010000085">
    <property type="protein sequence ID" value="GAA1718560.1"/>
    <property type="molecule type" value="Genomic_DNA"/>
</dbReference>
<protein>
    <recommendedName>
        <fullName evidence="5">Secreted peptide</fullName>
    </recommendedName>
</protein>
<evidence type="ECO:0000313" key="3">
    <source>
        <dbReference type="EMBL" id="GAA1718560.1"/>
    </source>
</evidence>
<evidence type="ECO:0008006" key="5">
    <source>
        <dbReference type="Google" id="ProtNLM"/>
    </source>
</evidence>
<keyword evidence="4" id="KW-1185">Reference proteome</keyword>
<proteinExistence type="predicted"/>
<evidence type="ECO:0000313" key="4">
    <source>
        <dbReference type="Proteomes" id="UP001499947"/>
    </source>
</evidence>
<name>A0ABN2J6A8_9ACTN</name>
<evidence type="ECO:0000256" key="2">
    <source>
        <dbReference type="SAM" id="SignalP"/>
    </source>
</evidence>
<evidence type="ECO:0000256" key="1">
    <source>
        <dbReference type="SAM" id="MobiDB-lite"/>
    </source>
</evidence>
<feature type="chain" id="PRO_5045711394" description="Secreted peptide" evidence="2">
    <location>
        <begin position="21"/>
        <end position="100"/>
    </location>
</feature>
<organism evidence="3 4">
    <name type="scientific">Streptomyces yatensis</name>
    <dbReference type="NCBI Taxonomy" id="155177"/>
    <lineage>
        <taxon>Bacteria</taxon>
        <taxon>Bacillati</taxon>
        <taxon>Actinomycetota</taxon>
        <taxon>Actinomycetes</taxon>
        <taxon>Kitasatosporales</taxon>
        <taxon>Streptomycetaceae</taxon>
        <taxon>Streptomyces</taxon>
        <taxon>Streptomyces violaceusniger group</taxon>
    </lineage>
</organism>
<sequence>MATAVVAITGVATTAAVAAAAEVAAVAGEAAVAAAAVVVAVAAVGAPDPPDPLATTRPYGRHAVLTVTPSIWSPRRSYGREAMSPRPARQRAPGAALLNT</sequence>
<gene>
    <name evidence="3" type="ORF">GCM10009680_69980</name>
</gene>
<feature type="signal peptide" evidence="2">
    <location>
        <begin position="1"/>
        <end position="20"/>
    </location>
</feature>
<feature type="region of interest" description="Disordered" evidence="1">
    <location>
        <begin position="76"/>
        <end position="100"/>
    </location>
</feature>
<dbReference type="Proteomes" id="UP001499947">
    <property type="component" value="Unassembled WGS sequence"/>
</dbReference>